<reference evidence="1 2" key="1">
    <citation type="submission" date="2014-09" db="EMBL/GenBank/DDBJ databases">
        <authorList>
            <person name="Magalhaes I.L.F."/>
            <person name="Oliveira U."/>
            <person name="Santos F.R."/>
            <person name="Vidigal T.H.D.A."/>
            <person name="Brescovit A.D."/>
            <person name="Santos A.J."/>
        </authorList>
    </citation>
    <scope>NUCLEOTIDE SEQUENCE [LARGE SCALE GENOMIC DNA]</scope>
</reference>
<dbReference type="Proteomes" id="UP000054845">
    <property type="component" value="Unassembled WGS sequence"/>
</dbReference>
<evidence type="ECO:0000313" key="2">
    <source>
        <dbReference type="Proteomes" id="UP000054845"/>
    </source>
</evidence>
<protein>
    <submittedName>
        <fullName evidence="1">Uncharacterized protein</fullName>
    </submittedName>
</protein>
<accession>A0A0P1BFM8</accession>
<sequence>MNSRQSADFGTVQQWTRLRDFPPRRLEDRFYTPPDSGGPTSFLEEVLACCRGHTDAKVEGMRADIRTETLVIGFSWGLLLFRPYWYIKVRKRSRLNVAVIAYFDDQDNANFQSACRGMDACDGRVVHSIEHRLSTPSDAPVMNTIFITDLDPSRLDPTKEPAKQPLTDCRVRILKKEPVDEVILDHDYQFVATDVCMDATGVFLRQPTRLDYIDFGLAVDEDSGTSC</sequence>
<evidence type="ECO:0000313" key="1">
    <source>
        <dbReference type="EMBL" id="CEH14803.1"/>
    </source>
</evidence>
<proteinExistence type="predicted"/>
<name>A0A0P1BFM8_9BASI</name>
<dbReference type="EMBL" id="CCYA01000248">
    <property type="protein sequence ID" value="CEH14803.1"/>
    <property type="molecule type" value="Genomic_DNA"/>
</dbReference>
<dbReference type="AlphaFoldDB" id="A0A0P1BFM8"/>
<keyword evidence="2" id="KW-1185">Reference proteome</keyword>
<organism evidence="1 2">
    <name type="scientific">Ceraceosorus bombacis</name>
    <dbReference type="NCBI Taxonomy" id="401625"/>
    <lineage>
        <taxon>Eukaryota</taxon>
        <taxon>Fungi</taxon>
        <taxon>Dikarya</taxon>
        <taxon>Basidiomycota</taxon>
        <taxon>Ustilaginomycotina</taxon>
        <taxon>Exobasidiomycetes</taxon>
        <taxon>Ceraceosorales</taxon>
        <taxon>Ceraceosoraceae</taxon>
        <taxon>Ceraceosorus</taxon>
    </lineage>
</organism>